<sequence length="201" mass="22392">MAKNTKLPRGVRTTKPYIWILAIICALLAVAVILTGMVVFIIYIIYQPRLPYLKVPYAHLDKLIYDQSGSLDTELAITIVAENGNARAHASFSDLDFFIKFHGIEIAELVADPFEVQKNSSLVLNYMVPSAMVPLDEGAMTAMDAALRSDRIPFDLVGSAKMRWRVGIFLSVKFWSHLSCRIVFSYANMSSLGLDCSSKSH</sequence>
<dbReference type="GO" id="GO:0005886">
    <property type="term" value="C:plasma membrane"/>
    <property type="evidence" value="ECO:0007669"/>
    <property type="project" value="TreeGrafter"/>
</dbReference>
<evidence type="ECO:0000256" key="2">
    <source>
        <dbReference type="ARBA" id="ARBA00023136"/>
    </source>
</evidence>
<proteinExistence type="predicted"/>
<dbReference type="GO" id="GO:0098542">
    <property type="term" value="P:defense response to other organism"/>
    <property type="evidence" value="ECO:0007669"/>
    <property type="project" value="InterPro"/>
</dbReference>
<evidence type="ECO:0000313" key="5">
    <source>
        <dbReference type="RefSeq" id="XP_039122928.1"/>
    </source>
</evidence>
<dbReference type="AlphaFoldDB" id="A0AB40B889"/>
<reference evidence="5" key="1">
    <citation type="submission" date="2025-08" db="UniProtKB">
        <authorList>
            <consortium name="RefSeq"/>
        </authorList>
    </citation>
    <scope>IDENTIFICATION</scope>
</reference>
<keyword evidence="4" id="KW-1185">Reference proteome</keyword>
<keyword evidence="2 3" id="KW-0472">Membrane</keyword>
<accession>A0AB40B889</accession>
<organism evidence="4 5">
    <name type="scientific">Dioscorea cayennensis subsp. rotundata</name>
    <name type="common">White Guinea yam</name>
    <name type="synonym">Dioscorea rotundata</name>
    <dbReference type="NCBI Taxonomy" id="55577"/>
    <lineage>
        <taxon>Eukaryota</taxon>
        <taxon>Viridiplantae</taxon>
        <taxon>Streptophyta</taxon>
        <taxon>Embryophyta</taxon>
        <taxon>Tracheophyta</taxon>
        <taxon>Spermatophyta</taxon>
        <taxon>Magnoliopsida</taxon>
        <taxon>Liliopsida</taxon>
        <taxon>Dioscoreales</taxon>
        <taxon>Dioscoreaceae</taxon>
        <taxon>Dioscorea</taxon>
    </lineage>
</organism>
<dbReference type="PANTHER" id="PTHR31234">
    <property type="entry name" value="LATE EMBRYOGENESIS ABUNDANT (LEA) HYDROXYPROLINE-RICH GLYCOPROTEIN FAMILY"/>
    <property type="match status" value="1"/>
</dbReference>
<feature type="transmembrane region" description="Helical" evidence="3">
    <location>
        <begin position="17"/>
        <end position="46"/>
    </location>
</feature>
<keyword evidence="3" id="KW-0812">Transmembrane</keyword>
<protein>
    <submittedName>
        <fullName evidence="5">Uncharacterized protein LOC120259401</fullName>
    </submittedName>
</protein>
<evidence type="ECO:0000256" key="1">
    <source>
        <dbReference type="ARBA" id="ARBA00004370"/>
    </source>
</evidence>
<dbReference type="PANTHER" id="PTHR31234:SF66">
    <property type="entry name" value="LATE EMBRYOGENESIS ABUNDANT PROTEIN"/>
    <property type="match status" value="1"/>
</dbReference>
<name>A0AB40B889_DIOCR</name>
<evidence type="ECO:0000313" key="4">
    <source>
        <dbReference type="Proteomes" id="UP001515500"/>
    </source>
</evidence>
<comment type="subcellular location">
    <subcellularLocation>
        <location evidence="1">Membrane</location>
    </subcellularLocation>
</comment>
<keyword evidence="3" id="KW-1133">Transmembrane helix</keyword>
<evidence type="ECO:0000256" key="3">
    <source>
        <dbReference type="SAM" id="Phobius"/>
    </source>
</evidence>
<dbReference type="InterPro" id="IPR044839">
    <property type="entry name" value="NDR1-like"/>
</dbReference>
<dbReference type="GeneID" id="120259401"/>
<gene>
    <name evidence="5" type="primary">LOC120259401</name>
</gene>
<dbReference type="Proteomes" id="UP001515500">
    <property type="component" value="Chromosome 4"/>
</dbReference>
<dbReference type="RefSeq" id="XP_039122928.1">
    <property type="nucleotide sequence ID" value="XM_039266994.1"/>
</dbReference>